<evidence type="ECO:0000256" key="2">
    <source>
        <dbReference type="ARBA" id="ARBA00022980"/>
    </source>
</evidence>
<name>A0A8J5GAB6_ZINOF</name>
<organism evidence="5 6">
    <name type="scientific">Zingiber officinale</name>
    <name type="common">Ginger</name>
    <name type="synonym">Amomum zingiber</name>
    <dbReference type="NCBI Taxonomy" id="94328"/>
    <lineage>
        <taxon>Eukaryota</taxon>
        <taxon>Viridiplantae</taxon>
        <taxon>Streptophyta</taxon>
        <taxon>Embryophyta</taxon>
        <taxon>Tracheophyta</taxon>
        <taxon>Spermatophyta</taxon>
        <taxon>Magnoliopsida</taxon>
        <taxon>Liliopsida</taxon>
        <taxon>Zingiberales</taxon>
        <taxon>Zingiberaceae</taxon>
        <taxon>Zingiber</taxon>
    </lineage>
</organism>
<dbReference type="AlphaFoldDB" id="A0A8J5GAB6"/>
<keyword evidence="6" id="KW-1185">Reference proteome</keyword>
<protein>
    <recommendedName>
        <fullName evidence="4">40S ribosomal protein S25</fullName>
    </recommendedName>
</protein>
<accession>A0A8J5GAB6</accession>
<dbReference type="InterPro" id="IPR004977">
    <property type="entry name" value="Ribosomal_eS25"/>
</dbReference>
<dbReference type="Gene3D" id="3.30.63.20">
    <property type="match status" value="1"/>
</dbReference>
<reference evidence="5 6" key="1">
    <citation type="submission" date="2020-08" db="EMBL/GenBank/DDBJ databases">
        <title>Plant Genome Project.</title>
        <authorList>
            <person name="Zhang R.-G."/>
        </authorList>
    </citation>
    <scope>NUCLEOTIDE SEQUENCE [LARGE SCALE GENOMIC DNA]</scope>
    <source>
        <tissue evidence="5">Rhizome</tissue>
    </source>
</reference>
<dbReference type="PANTHER" id="PTHR12850">
    <property type="entry name" value="40S RIBOSOMAL PROTEIN S25"/>
    <property type="match status" value="1"/>
</dbReference>
<sequence>MVREASSNGCKQRRAEAIASNSKWRRLQAVASGGDCKQRQAEAATSGGGCKQWRENVEEGESPTSIFKAGQIWGRQALPLSSHFHALNRHRRRRKPRLRLQSQPNLGEWCINGLRLGLKKWSKGKQKEKVNNVVLFDQVNYDKMLSEFPKYKLITPSVLFERLWV</sequence>
<keyword evidence="3 4" id="KW-0687">Ribonucleoprotein</keyword>
<evidence type="ECO:0000313" key="6">
    <source>
        <dbReference type="Proteomes" id="UP000734854"/>
    </source>
</evidence>
<dbReference type="GO" id="GO:1990904">
    <property type="term" value="C:ribonucleoprotein complex"/>
    <property type="evidence" value="ECO:0007669"/>
    <property type="project" value="UniProtKB-KW"/>
</dbReference>
<evidence type="ECO:0000256" key="4">
    <source>
        <dbReference type="RuleBase" id="RU366057"/>
    </source>
</evidence>
<evidence type="ECO:0000313" key="5">
    <source>
        <dbReference type="EMBL" id="KAG6495422.1"/>
    </source>
</evidence>
<comment type="similarity">
    <text evidence="1 4">Belongs to the eukaryotic ribosomal protein eS25 family.</text>
</comment>
<dbReference type="GO" id="GO:0005840">
    <property type="term" value="C:ribosome"/>
    <property type="evidence" value="ECO:0007669"/>
    <property type="project" value="UniProtKB-KW"/>
</dbReference>
<dbReference type="Pfam" id="PF03297">
    <property type="entry name" value="Ribosomal_S25"/>
    <property type="match status" value="1"/>
</dbReference>
<dbReference type="EMBL" id="JACMSC010000012">
    <property type="protein sequence ID" value="KAG6495422.1"/>
    <property type="molecule type" value="Genomic_DNA"/>
</dbReference>
<evidence type="ECO:0000256" key="3">
    <source>
        <dbReference type="ARBA" id="ARBA00023274"/>
    </source>
</evidence>
<comment type="caution">
    <text evidence="5">The sequence shown here is derived from an EMBL/GenBank/DDBJ whole genome shotgun (WGS) entry which is preliminary data.</text>
</comment>
<proteinExistence type="inferred from homology"/>
<keyword evidence="2 4" id="KW-0689">Ribosomal protein</keyword>
<dbReference type="Proteomes" id="UP000734854">
    <property type="component" value="Unassembled WGS sequence"/>
</dbReference>
<gene>
    <name evidence="5" type="ORF">ZIOFF_043245</name>
</gene>
<evidence type="ECO:0000256" key="1">
    <source>
        <dbReference type="ARBA" id="ARBA00009106"/>
    </source>
</evidence>